<name>A0A6A3KV39_9STRA</name>
<keyword evidence="6" id="KW-1185">Reference proteome</keyword>
<proteinExistence type="predicted"/>
<organism evidence="2 5">
    <name type="scientific">Phytophthora rubi</name>
    <dbReference type="NCBI Taxonomy" id="129364"/>
    <lineage>
        <taxon>Eukaryota</taxon>
        <taxon>Sar</taxon>
        <taxon>Stramenopiles</taxon>
        <taxon>Oomycota</taxon>
        <taxon>Peronosporomycetes</taxon>
        <taxon>Peronosporales</taxon>
        <taxon>Peronosporaceae</taxon>
        <taxon>Phytophthora</taxon>
    </lineage>
</organism>
<feature type="signal peptide" evidence="1">
    <location>
        <begin position="1"/>
        <end position="17"/>
    </location>
</feature>
<evidence type="ECO:0000313" key="3">
    <source>
        <dbReference type="EMBL" id="KAE9028433.1"/>
    </source>
</evidence>
<gene>
    <name evidence="2" type="ORF">PR001_g16071</name>
    <name evidence="3" type="ORF">PR002_g10398</name>
    <name evidence="4" type="ORF">PR003_g11158</name>
</gene>
<feature type="chain" id="PRO_5033521885" description="Pectate lyase" evidence="1">
    <location>
        <begin position="18"/>
        <end position="62"/>
    </location>
</feature>
<reference evidence="5 7" key="1">
    <citation type="submission" date="2018-09" db="EMBL/GenBank/DDBJ databases">
        <title>Genomic investigation of the strawberry pathogen Phytophthora fragariae indicates pathogenicity is determined by transcriptional variation in three key races.</title>
        <authorList>
            <person name="Adams T.M."/>
            <person name="Armitage A.D."/>
            <person name="Sobczyk M.K."/>
            <person name="Bates H.J."/>
            <person name="Dunwell J.M."/>
            <person name="Nellist C.F."/>
            <person name="Harrison R.J."/>
        </authorList>
    </citation>
    <scope>NUCLEOTIDE SEQUENCE [LARGE SCALE GENOMIC DNA]</scope>
    <source>
        <strain evidence="2 5">SCRP249</strain>
        <strain evidence="3 7">SCRP324</strain>
        <strain evidence="4 6">SCRP333</strain>
    </source>
</reference>
<dbReference type="AlphaFoldDB" id="A0A6A3KV39"/>
<evidence type="ECO:0000313" key="4">
    <source>
        <dbReference type="EMBL" id="KAE9339137.1"/>
    </source>
</evidence>
<dbReference type="EMBL" id="QXFU01000587">
    <property type="protein sequence ID" value="KAE9028433.1"/>
    <property type="molecule type" value="Genomic_DNA"/>
</dbReference>
<evidence type="ECO:0000256" key="1">
    <source>
        <dbReference type="SAM" id="SignalP"/>
    </source>
</evidence>
<dbReference type="Proteomes" id="UP000429607">
    <property type="component" value="Unassembled WGS sequence"/>
</dbReference>
<comment type="caution">
    <text evidence="2">The sequence shown here is derived from an EMBL/GenBank/DDBJ whole genome shotgun (WGS) entry which is preliminary data.</text>
</comment>
<evidence type="ECO:0000313" key="2">
    <source>
        <dbReference type="EMBL" id="KAE9010800.1"/>
    </source>
</evidence>
<keyword evidence="1" id="KW-0732">Signal</keyword>
<evidence type="ECO:0008006" key="8">
    <source>
        <dbReference type="Google" id="ProtNLM"/>
    </source>
</evidence>
<dbReference type="EMBL" id="QXFT01000633">
    <property type="protein sequence ID" value="KAE9339137.1"/>
    <property type="molecule type" value="Genomic_DNA"/>
</dbReference>
<dbReference type="EMBL" id="QXFV01001247">
    <property type="protein sequence ID" value="KAE9010800.1"/>
    <property type="molecule type" value="Genomic_DNA"/>
</dbReference>
<dbReference type="Proteomes" id="UP000434957">
    <property type="component" value="Unassembled WGS sequence"/>
</dbReference>
<sequence length="62" mass="6991">MLLVWLFFLWCWQDDSAGTFEGCFSYKTSCYWQYNGSGAIITNLYNGSISSGPSRSKCERGG</sequence>
<evidence type="ECO:0000313" key="7">
    <source>
        <dbReference type="Proteomes" id="UP000435112"/>
    </source>
</evidence>
<accession>A0A6A3KV39</accession>
<dbReference type="Proteomes" id="UP000435112">
    <property type="component" value="Unassembled WGS sequence"/>
</dbReference>
<evidence type="ECO:0000313" key="5">
    <source>
        <dbReference type="Proteomes" id="UP000429607"/>
    </source>
</evidence>
<protein>
    <recommendedName>
        <fullName evidence="8">Pectate lyase</fullName>
    </recommendedName>
</protein>
<evidence type="ECO:0000313" key="6">
    <source>
        <dbReference type="Proteomes" id="UP000434957"/>
    </source>
</evidence>